<accession>A0A127PYB8</accession>
<dbReference type="SUPFAM" id="SSF51556">
    <property type="entry name" value="Metallo-dependent hydrolases"/>
    <property type="match status" value="1"/>
</dbReference>
<dbReference type="PANTHER" id="PTHR43569:SF2">
    <property type="entry name" value="AMIDOHYDROLASE-RELATED DOMAIN-CONTAINING PROTEIN"/>
    <property type="match status" value="1"/>
</dbReference>
<dbReference type="InterPro" id="IPR006680">
    <property type="entry name" value="Amidohydro-rel"/>
</dbReference>
<dbReference type="InterPro" id="IPR032466">
    <property type="entry name" value="Metal_Hydrolase"/>
</dbReference>
<feature type="domain" description="Amidohydrolase-related" evidence="2">
    <location>
        <begin position="6"/>
        <end position="116"/>
    </location>
</feature>
<dbReference type="Gene3D" id="3.20.20.140">
    <property type="entry name" value="Metal-dependent hydrolases"/>
    <property type="match status" value="1"/>
</dbReference>
<evidence type="ECO:0000313" key="4">
    <source>
        <dbReference type="Proteomes" id="UP000074561"/>
    </source>
</evidence>
<evidence type="ECO:0000313" key="3">
    <source>
        <dbReference type="EMBL" id="AMP02781.1"/>
    </source>
</evidence>
<organism evidence="3 4">
    <name type="scientific">Collimonas pratensis</name>
    <dbReference type="NCBI Taxonomy" id="279113"/>
    <lineage>
        <taxon>Bacteria</taxon>
        <taxon>Pseudomonadati</taxon>
        <taxon>Pseudomonadota</taxon>
        <taxon>Betaproteobacteria</taxon>
        <taxon>Burkholderiales</taxon>
        <taxon>Oxalobacteraceae</taxon>
        <taxon>Collimonas</taxon>
    </lineage>
</organism>
<dbReference type="AlphaFoldDB" id="A0A127PYB8"/>
<dbReference type="Pfam" id="PF04909">
    <property type="entry name" value="Amidohydro_2"/>
    <property type="match status" value="1"/>
</dbReference>
<dbReference type="Proteomes" id="UP000074561">
    <property type="component" value="Chromosome"/>
</dbReference>
<comment type="similarity">
    <text evidence="1">Belongs to the metallo-dependent hydrolases superfamily.</text>
</comment>
<dbReference type="STRING" id="279113.CPter91_0383"/>
<protein>
    <submittedName>
        <fullName evidence="3">L-fuconolactonase domain protein</fullName>
    </submittedName>
</protein>
<dbReference type="PANTHER" id="PTHR43569">
    <property type="entry name" value="AMIDOHYDROLASE"/>
    <property type="match status" value="1"/>
</dbReference>
<evidence type="ECO:0000259" key="2">
    <source>
        <dbReference type="Pfam" id="PF04909"/>
    </source>
</evidence>
<sequence length="122" mass="13435">MPLLKQHNIDAAVLVQSLPKHEDTSFMLDLATRPSFIQAVVGWVDLKAADAVDKISALAANPKLKGLRPMLQDIPDDDWIADTALTPAIDAMRLHQLSLDALMLPRHLSSLTTRYPMALEKA</sequence>
<dbReference type="EMBL" id="CP013234">
    <property type="protein sequence ID" value="AMP02781.1"/>
    <property type="molecule type" value="Genomic_DNA"/>
</dbReference>
<evidence type="ECO:0000256" key="1">
    <source>
        <dbReference type="ARBA" id="ARBA00038310"/>
    </source>
</evidence>
<proteinExistence type="inferred from homology"/>
<dbReference type="InterPro" id="IPR052350">
    <property type="entry name" value="Metallo-dep_Lactonases"/>
</dbReference>
<name>A0A127PYB8_9BURK</name>
<dbReference type="PATRIC" id="fig|279113.9.peg.388"/>
<gene>
    <name evidence="3" type="ORF">CPter91_0383</name>
</gene>
<dbReference type="KEGG" id="cpra:CPter91_0383"/>
<reference evidence="3 4" key="1">
    <citation type="submission" date="2015-11" db="EMBL/GenBank/DDBJ databases">
        <title>Exploring the genomic traits of fungus-feeding bacterial genus Collimonas.</title>
        <authorList>
            <person name="Song C."/>
            <person name="Schmidt R."/>
            <person name="de Jager V."/>
            <person name="Krzyzanowska D."/>
            <person name="Jongedijk E."/>
            <person name="Cankar K."/>
            <person name="Beekwilder J."/>
            <person name="van Veen A."/>
            <person name="de Boer W."/>
            <person name="van Veen J.A."/>
            <person name="Garbeva P."/>
        </authorList>
    </citation>
    <scope>NUCLEOTIDE SEQUENCE [LARGE SCALE GENOMIC DNA]</scope>
    <source>
        <strain evidence="3 4">Ter91</strain>
    </source>
</reference>